<name>K8EFA8_9CHLO</name>
<sequence length="161" mass="17696">MSAFLALNESSNVANASTILSSSASSEETTKEQLFSTNAEERRRRMFEIATSSSSSEKQELNDNAVANNNNNNVNEENKPELGQGFFKDLEIFIEREPPIAVGFLFLFLINGVWGVIFTLFIRETNAGPGGEFGKGLAALRKEIVKGIFKFFGGALGRFTK</sequence>
<dbReference type="Proteomes" id="UP000198341">
    <property type="component" value="Chromosome 5"/>
</dbReference>
<evidence type="ECO:0000256" key="1">
    <source>
        <dbReference type="SAM" id="MobiDB-lite"/>
    </source>
</evidence>
<evidence type="ECO:0000313" key="3">
    <source>
        <dbReference type="EMBL" id="CCO16817.1"/>
    </source>
</evidence>
<keyword evidence="2" id="KW-1133">Transmembrane helix</keyword>
<evidence type="ECO:0000313" key="4">
    <source>
        <dbReference type="Proteomes" id="UP000198341"/>
    </source>
</evidence>
<feature type="transmembrane region" description="Helical" evidence="2">
    <location>
        <begin position="100"/>
        <end position="122"/>
    </location>
</feature>
<keyword evidence="4" id="KW-1185">Reference proteome</keyword>
<protein>
    <submittedName>
        <fullName evidence="3">Uncharacterized protein</fullName>
    </submittedName>
</protein>
<keyword evidence="2" id="KW-0812">Transmembrane</keyword>
<dbReference type="KEGG" id="bpg:Bathy05g02840"/>
<dbReference type="RefSeq" id="XP_007513259.1">
    <property type="nucleotide sequence ID" value="XM_007513197.1"/>
</dbReference>
<dbReference type="OrthoDB" id="498660at2759"/>
<feature type="region of interest" description="Disordered" evidence="1">
    <location>
        <begin position="49"/>
        <end position="80"/>
    </location>
</feature>
<dbReference type="GeneID" id="19015787"/>
<dbReference type="AlphaFoldDB" id="K8EFA8"/>
<keyword evidence="2" id="KW-0472">Membrane</keyword>
<gene>
    <name evidence="3" type="ORF">Bathy05g02840</name>
</gene>
<organism evidence="3 4">
    <name type="scientific">Bathycoccus prasinos</name>
    <dbReference type="NCBI Taxonomy" id="41875"/>
    <lineage>
        <taxon>Eukaryota</taxon>
        <taxon>Viridiplantae</taxon>
        <taxon>Chlorophyta</taxon>
        <taxon>Mamiellophyceae</taxon>
        <taxon>Mamiellales</taxon>
        <taxon>Bathycoccaceae</taxon>
        <taxon>Bathycoccus</taxon>
    </lineage>
</organism>
<reference evidence="3 4" key="1">
    <citation type="submission" date="2011-10" db="EMBL/GenBank/DDBJ databases">
        <authorList>
            <person name="Genoscope - CEA"/>
        </authorList>
    </citation>
    <scope>NUCLEOTIDE SEQUENCE [LARGE SCALE GENOMIC DNA]</scope>
    <source>
        <strain evidence="3 4">RCC 1105</strain>
    </source>
</reference>
<evidence type="ECO:0000256" key="2">
    <source>
        <dbReference type="SAM" id="Phobius"/>
    </source>
</evidence>
<dbReference type="EMBL" id="FO082274">
    <property type="protein sequence ID" value="CCO16817.1"/>
    <property type="molecule type" value="Genomic_DNA"/>
</dbReference>
<accession>K8EFA8</accession>
<proteinExistence type="predicted"/>
<feature type="compositionally biased region" description="Low complexity" evidence="1">
    <location>
        <begin position="64"/>
        <end position="75"/>
    </location>
</feature>